<gene>
    <name evidence="2" type="ORF">BN9_068200</name>
</gene>
<evidence type="ECO:0000256" key="1">
    <source>
        <dbReference type="SAM" id="Phobius"/>
    </source>
</evidence>
<keyword evidence="3" id="KW-1185">Reference proteome</keyword>
<dbReference type="EMBL" id="CAIX01000111">
    <property type="protein sequence ID" value="CCI45910.1"/>
    <property type="molecule type" value="Genomic_DNA"/>
</dbReference>
<reference evidence="2 3" key="1">
    <citation type="submission" date="2012-05" db="EMBL/GenBank/DDBJ databases">
        <title>Recombination and specialization in a pathogen metapopulation.</title>
        <authorList>
            <person name="Gardiner A."/>
            <person name="Kemen E."/>
            <person name="Schultz-Larsen T."/>
            <person name="MacLean D."/>
            <person name="Van Oosterhout C."/>
            <person name="Jones J.D.G."/>
        </authorList>
    </citation>
    <scope>NUCLEOTIDE SEQUENCE [LARGE SCALE GENOMIC DNA]</scope>
    <source>
        <strain evidence="2 3">Ac Nc2</strain>
    </source>
</reference>
<accession>A0A024GGX0</accession>
<keyword evidence="1" id="KW-1133">Transmembrane helix</keyword>
<proteinExistence type="predicted"/>
<comment type="caution">
    <text evidence="2">The sequence shown here is derived from an EMBL/GenBank/DDBJ whole genome shotgun (WGS) entry which is preliminary data.</text>
</comment>
<feature type="transmembrane region" description="Helical" evidence="1">
    <location>
        <begin position="6"/>
        <end position="31"/>
    </location>
</feature>
<dbReference type="Proteomes" id="UP000053237">
    <property type="component" value="Unassembled WGS sequence"/>
</dbReference>
<keyword evidence="1" id="KW-0472">Membrane</keyword>
<protein>
    <submittedName>
        <fullName evidence="2">Uncharacterized protein</fullName>
    </submittedName>
</protein>
<sequence>MVSVSVSYLLVVVEQGPFPWISALLCVFFFLRPKRGNRNDILKNLNECVQTRFRIRYGRCAIDLEVSIFVIGDNVKKTLYDKKVSVVKIRFVQALFLTSINNAQVSVF</sequence>
<evidence type="ECO:0000313" key="2">
    <source>
        <dbReference type="EMBL" id="CCI45910.1"/>
    </source>
</evidence>
<dbReference type="InParanoid" id="A0A024GGX0"/>
<organism evidence="2 3">
    <name type="scientific">Albugo candida</name>
    <dbReference type="NCBI Taxonomy" id="65357"/>
    <lineage>
        <taxon>Eukaryota</taxon>
        <taxon>Sar</taxon>
        <taxon>Stramenopiles</taxon>
        <taxon>Oomycota</taxon>
        <taxon>Peronosporomycetes</taxon>
        <taxon>Albuginales</taxon>
        <taxon>Albuginaceae</taxon>
        <taxon>Albugo</taxon>
    </lineage>
</organism>
<evidence type="ECO:0000313" key="3">
    <source>
        <dbReference type="Proteomes" id="UP000053237"/>
    </source>
</evidence>
<dbReference type="AlphaFoldDB" id="A0A024GGX0"/>
<name>A0A024GGX0_9STRA</name>
<keyword evidence="1" id="KW-0812">Transmembrane</keyword>